<feature type="binding site" evidence="8">
    <location>
        <begin position="149"/>
        <end position="152"/>
    </location>
    <ligand>
        <name>ATP</name>
        <dbReference type="ChEBI" id="CHEBI:30616"/>
    </ligand>
</feature>
<dbReference type="InterPro" id="IPR042176">
    <property type="entry name" value="Pantoate_ligase_C"/>
</dbReference>
<dbReference type="CDD" id="cd00560">
    <property type="entry name" value="PanC"/>
    <property type="match status" value="1"/>
</dbReference>
<evidence type="ECO:0000256" key="2">
    <source>
        <dbReference type="ARBA" id="ARBA00009256"/>
    </source>
</evidence>
<feature type="binding site" evidence="8">
    <location>
        <position position="61"/>
    </location>
    <ligand>
        <name>(R)-pantoate</name>
        <dbReference type="ChEBI" id="CHEBI:15980"/>
    </ligand>
</feature>
<dbReference type="Proteomes" id="UP000548632">
    <property type="component" value="Unassembled WGS sequence"/>
</dbReference>
<feature type="binding site" evidence="8">
    <location>
        <position position="178"/>
    </location>
    <ligand>
        <name>ATP</name>
        <dbReference type="ChEBI" id="CHEBI:30616"/>
    </ligand>
</feature>
<organism evidence="9 10">
    <name type="scientific">Thiospirillum jenense</name>
    <dbReference type="NCBI Taxonomy" id="1653858"/>
    <lineage>
        <taxon>Bacteria</taxon>
        <taxon>Pseudomonadati</taxon>
        <taxon>Pseudomonadota</taxon>
        <taxon>Gammaproteobacteria</taxon>
        <taxon>Chromatiales</taxon>
        <taxon>Chromatiaceae</taxon>
        <taxon>Thiospirillum</taxon>
    </lineage>
</organism>
<dbReference type="NCBIfam" id="TIGR00125">
    <property type="entry name" value="cyt_tran_rel"/>
    <property type="match status" value="1"/>
</dbReference>
<keyword evidence="6 8" id="KW-0067">ATP-binding</keyword>
<evidence type="ECO:0000256" key="4">
    <source>
        <dbReference type="ARBA" id="ARBA00022655"/>
    </source>
</evidence>
<keyword evidence="10" id="KW-1185">Reference proteome</keyword>
<dbReference type="Pfam" id="PF02569">
    <property type="entry name" value="Pantoate_ligase"/>
    <property type="match status" value="1"/>
</dbReference>
<keyword evidence="8" id="KW-0963">Cytoplasm</keyword>
<keyword evidence="4 8" id="KW-0566">Pantothenate biosynthesis</keyword>
<dbReference type="Gene3D" id="3.40.50.620">
    <property type="entry name" value="HUPs"/>
    <property type="match status" value="1"/>
</dbReference>
<feature type="binding site" evidence="8">
    <location>
        <position position="61"/>
    </location>
    <ligand>
        <name>beta-alanine</name>
        <dbReference type="ChEBI" id="CHEBI:57966"/>
    </ligand>
</feature>
<dbReference type="HAMAP" id="MF_00158">
    <property type="entry name" value="PanC"/>
    <property type="match status" value="1"/>
</dbReference>
<feature type="binding site" evidence="8">
    <location>
        <begin position="186"/>
        <end position="189"/>
    </location>
    <ligand>
        <name>ATP</name>
        <dbReference type="ChEBI" id="CHEBI:30616"/>
    </ligand>
</feature>
<comment type="subcellular location">
    <subcellularLocation>
        <location evidence="8">Cytoplasm</location>
    </subcellularLocation>
</comment>
<dbReference type="GO" id="GO:0005524">
    <property type="term" value="F:ATP binding"/>
    <property type="evidence" value="ECO:0007669"/>
    <property type="project" value="UniProtKB-KW"/>
</dbReference>
<dbReference type="EMBL" id="JABVCQ010000006">
    <property type="protein sequence ID" value="MBB1125378.1"/>
    <property type="molecule type" value="Genomic_DNA"/>
</dbReference>
<evidence type="ECO:0000313" key="10">
    <source>
        <dbReference type="Proteomes" id="UP000548632"/>
    </source>
</evidence>
<keyword evidence="5 8" id="KW-0547">Nucleotide-binding</keyword>
<dbReference type="UniPathway" id="UPA00028">
    <property type="reaction ID" value="UER00005"/>
</dbReference>
<sequence length="286" mass="31487">MNIIEQITALRQQLAQWRQAGQRIALVPTMGALHDGHLSLVQLAFTHAERVVVSVFVNPLQFGPSEDFTRYPRTFANDVAQLTRVGTHLLFAPTVKELYPNGQALHTRVLVPELSTQLCGVTRPAFFDGVATVVTKLFNIVQPDCAVFGEKDYQQLVLIRQLVADLNWPIMIHGAPTVRAADGLALSSRNAYLTPTERAIASQLYAVLKQAATAVRAGIAIDQIEHTAREQLNQHGLRPDYVSIRRAIDLAVPIEGDKSLVILAAVYLGTTRLIDNLTVVRNETDA</sequence>
<comment type="subunit">
    <text evidence="8">Homodimer.</text>
</comment>
<gene>
    <name evidence="8" type="primary">panC</name>
    <name evidence="9" type="ORF">HUK38_03920</name>
</gene>
<name>A0A839HDQ2_9GAMM</name>
<feature type="binding site" evidence="8">
    <location>
        <begin position="30"/>
        <end position="37"/>
    </location>
    <ligand>
        <name>ATP</name>
        <dbReference type="ChEBI" id="CHEBI:30616"/>
    </ligand>
</feature>
<dbReference type="SUPFAM" id="SSF52374">
    <property type="entry name" value="Nucleotidylyl transferase"/>
    <property type="match status" value="1"/>
</dbReference>
<dbReference type="InterPro" id="IPR003721">
    <property type="entry name" value="Pantoate_ligase"/>
</dbReference>
<dbReference type="RefSeq" id="WP_182582677.1">
    <property type="nucleotide sequence ID" value="NZ_JABVCQ010000006.1"/>
</dbReference>
<evidence type="ECO:0000256" key="5">
    <source>
        <dbReference type="ARBA" id="ARBA00022741"/>
    </source>
</evidence>
<comment type="pathway">
    <text evidence="1 8">Cofactor biosynthesis; (R)-pantothenate biosynthesis; (R)-pantothenate from (R)-pantoate and beta-alanine: step 1/1.</text>
</comment>
<dbReference type="GO" id="GO:0015940">
    <property type="term" value="P:pantothenate biosynthetic process"/>
    <property type="evidence" value="ECO:0007669"/>
    <property type="project" value="UniProtKB-UniRule"/>
</dbReference>
<evidence type="ECO:0000256" key="1">
    <source>
        <dbReference type="ARBA" id="ARBA00004990"/>
    </source>
</evidence>
<dbReference type="EC" id="6.3.2.1" evidence="8"/>
<evidence type="ECO:0000313" key="9">
    <source>
        <dbReference type="EMBL" id="MBB1125378.1"/>
    </source>
</evidence>
<dbReference type="FunFam" id="3.40.50.620:FF:000013">
    <property type="entry name" value="Pantothenate synthetase"/>
    <property type="match status" value="1"/>
</dbReference>
<dbReference type="InterPro" id="IPR014729">
    <property type="entry name" value="Rossmann-like_a/b/a_fold"/>
</dbReference>
<comment type="caution">
    <text evidence="9">The sequence shown here is derived from an EMBL/GenBank/DDBJ whole genome shotgun (WGS) entry which is preliminary data.</text>
</comment>
<reference evidence="9 10" key="1">
    <citation type="journal article" date="2020" name="Arch. Microbiol.">
        <title>The genome sequence of the giant phototrophic gammaproteobacterium Thiospirillum jenense gives insight into its physiological properties and phylogenetic relationships.</title>
        <authorList>
            <person name="Imhoff J.F."/>
            <person name="Meyer T.E."/>
            <person name="Kyndt J.A."/>
        </authorList>
    </citation>
    <scope>NUCLEOTIDE SEQUENCE [LARGE SCALE GENOMIC DNA]</scope>
    <source>
        <strain evidence="9 10">DSM 216</strain>
    </source>
</reference>
<comment type="function">
    <text evidence="8">Catalyzes the condensation of pantoate with beta-alanine in an ATP-dependent reaction via a pantoyl-adenylate intermediate.</text>
</comment>
<comment type="miscellaneous">
    <text evidence="8">The reaction proceeds by a bi uni uni bi ping pong mechanism.</text>
</comment>
<comment type="catalytic activity">
    <reaction evidence="7 8">
        <text>(R)-pantoate + beta-alanine + ATP = (R)-pantothenate + AMP + diphosphate + H(+)</text>
        <dbReference type="Rhea" id="RHEA:10912"/>
        <dbReference type="ChEBI" id="CHEBI:15378"/>
        <dbReference type="ChEBI" id="CHEBI:15980"/>
        <dbReference type="ChEBI" id="CHEBI:29032"/>
        <dbReference type="ChEBI" id="CHEBI:30616"/>
        <dbReference type="ChEBI" id="CHEBI:33019"/>
        <dbReference type="ChEBI" id="CHEBI:57966"/>
        <dbReference type="ChEBI" id="CHEBI:456215"/>
        <dbReference type="EC" id="6.3.2.1"/>
    </reaction>
</comment>
<comment type="similarity">
    <text evidence="2 8">Belongs to the pantothenate synthetase family.</text>
</comment>
<protein>
    <recommendedName>
        <fullName evidence="8">Pantothenate synthetase</fullName>
        <shortName evidence="8">PS</shortName>
        <ecNumber evidence="8">6.3.2.1</ecNumber>
    </recommendedName>
    <alternativeName>
        <fullName evidence="8">Pantoate--beta-alanine ligase</fullName>
    </alternativeName>
    <alternativeName>
        <fullName evidence="8">Pantoate-activating enzyme</fullName>
    </alternativeName>
</protein>
<evidence type="ECO:0000256" key="3">
    <source>
        <dbReference type="ARBA" id="ARBA00022598"/>
    </source>
</evidence>
<dbReference type="GO" id="GO:0004592">
    <property type="term" value="F:pantoate-beta-alanine ligase activity"/>
    <property type="evidence" value="ECO:0007669"/>
    <property type="project" value="UniProtKB-UniRule"/>
</dbReference>
<accession>A0A839HDQ2</accession>
<dbReference type="NCBIfam" id="TIGR00018">
    <property type="entry name" value="panC"/>
    <property type="match status" value="1"/>
</dbReference>
<feature type="active site" description="Proton donor" evidence="8">
    <location>
        <position position="37"/>
    </location>
</feature>
<keyword evidence="3 8" id="KW-0436">Ligase</keyword>
<feature type="binding site" evidence="8">
    <location>
        <position position="155"/>
    </location>
    <ligand>
        <name>(R)-pantoate</name>
        <dbReference type="ChEBI" id="CHEBI:15980"/>
    </ligand>
</feature>
<proteinExistence type="inferred from homology"/>
<dbReference type="PANTHER" id="PTHR21299">
    <property type="entry name" value="CYTIDYLATE KINASE/PANTOATE-BETA-ALANINE LIGASE"/>
    <property type="match status" value="1"/>
</dbReference>
<dbReference type="InterPro" id="IPR004821">
    <property type="entry name" value="Cyt_trans-like"/>
</dbReference>
<dbReference type="Gene3D" id="3.30.1300.10">
    <property type="entry name" value="Pantoate-beta-alanine ligase, C-terminal domain"/>
    <property type="match status" value="1"/>
</dbReference>
<evidence type="ECO:0000256" key="7">
    <source>
        <dbReference type="ARBA" id="ARBA00048258"/>
    </source>
</evidence>
<dbReference type="AlphaFoldDB" id="A0A839HDQ2"/>
<dbReference type="PANTHER" id="PTHR21299:SF1">
    <property type="entry name" value="PANTOATE--BETA-ALANINE LIGASE"/>
    <property type="match status" value="1"/>
</dbReference>
<evidence type="ECO:0000256" key="6">
    <source>
        <dbReference type="ARBA" id="ARBA00022840"/>
    </source>
</evidence>
<evidence type="ECO:0000256" key="8">
    <source>
        <dbReference type="HAMAP-Rule" id="MF_00158"/>
    </source>
</evidence>
<dbReference type="GO" id="GO:0005829">
    <property type="term" value="C:cytosol"/>
    <property type="evidence" value="ECO:0007669"/>
    <property type="project" value="TreeGrafter"/>
</dbReference>